<evidence type="ECO:0000313" key="10">
    <source>
        <dbReference type="Proteomes" id="UP001314170"/>
    </source>
</evidence>
<dbReference type="Pfam" id="PF06859">
    <property type="entry name" value="Bin3"/>
    <property type="match status" value="1"/>
</dbReference>
<dbReference type="InterPro" id="IPR024160">
    <property type="entry name" value="BIN3_SAM-bd_dom"/>
</dbReference>
<evidence type="ECO:0000256" key="5">
    <source>
        <dbReference type="PROSITE-ProRule" id="PRU00848"/>
    </source>
</evidence>
<keyword evidence="4 5" id="KW-0949">S-adenosyl-L-methionine</keyword>
<evidence type="ECO:0000256" key="1">
    <source>
        <dbReference type="ARBA" id="ARBA00008361"/>
    </source>
</evidence>
<evidence type="ECO:0000256" key="7">
    <source>
        <dbReference type="SAM" id="MobiDB-lite"/>
    </source>
</evidence>
<feature type="domain" description="Bin3-type SAM" evidence="8">
    <location>
        <begin position="1"/>
        <end position="86"/>
    </location>
</feature>
<evidence type="ECO:0000256" key="6">
    <source>
        <dbReference type="RuleBase" id="RU367087"/>
    </source>
</evidence>
<comment type="similarity">
    <text evidence="1 6">Belongs to the methyltransferase superfamily.</text>
</comment>
<accession>A0AAV1RM08</accession>
<dbReference type="InterPro" id="IPR029063">
    <property type="entry name" value="SAM-dependent_MTases_sf"/>
</dbReference>
<proteinExistence type="inferred from homology"/>
<name>A0AAV1RM08_9ROSI</name>
<evidence type="ECO:0000313" key="9">
    <source>
        <dbReference type="EMBL" id="CAK7337451.1"/>
    </source>
</evidence>
<dbReference type="GO" id="GO:0017069">
    <property type="term" value="F:snRNA binding"/>
    <property type="evidence" value="ECO:0007669"/>
    <property type="project" value="TreeGrafter"/>
</dbReference>
<evidence type="ECO:0000259" key="8">
    <source>
        <dbReference type="PROSITE" id="PS51515"/>
    </source>
</evidence>
<feature type="region of interest" description="Disordered" evidence="7">
    <location>
        <begin position="223"/>
        <end position="254"/>
    </location>
</feature>
<keyword evidence="2 6" id="KW-0489">Methyltransferase</keyword>
<reference evidence="9 10" key="1">
    <citation type="submission" date="2024-01" db="EMBL/GenBank/DDBJ databases">
        <authorList>
            <person name="Waweru B."/>
        </authorList>
    </citation>
    <scope>NUCLEOTIDE SEQUENCE [LARGE SCALE GENOMIC DNA]</scope>
</reference>
<dbReference type="GO" id="GO:0008173">
    <property type="term" value="F:RNA methyltransferase activity"/>
    <property type="evidence" value="ECO:0007669"/>
    <property type="project" value="UniProtKB-UniRule"/>
</dbReference>
<dbReference type="InterPro" id="IPR010675">
    <property type="entry name" value="Bin3_C"/>
</dbReference>
<comment type="caution">
    <text evidence="9">The sequence shown here is derived from an EMBL/GenBank/DDBJ whole genome shotgun (WGS) entry which is preliminary data.</text>
</comment>
<dbReference type="GO" id="GO:0032259">
    <property type="term" value="P:methylation"/>
    <property type="evidence" value="ECO:0007669"/>
    <property type="project" value="UniProtKB-KW"/>
</dbReference>
<dbReference type="PANTHER" id="PTHR12315">
    <property type="entry name" value="BICOID-INTERACTING PROTEIN RELATED"/>
    <property type="match status" value="1"/>
</dbReference>
<dbReference type="AlphaFoldDB" id="A0AAV1RM08"/>
<evidence type="ECO:0000256" key="4">
    <source>
        <dbReference type="ARBA" id="ARBA00022691"/>
    </source>
</evidence>
<feature type="compositionally biased region" description="Acidic residues" evidence="7">
    <location>
        <begin position="234"/>
        <end position="244"/>
    </location>
</feature>
<dbReference type="GO" id="GO:0040031">
    <property type="term" value="P:snRNA modification"/>
    <property type="evidence" value="ECO:0007669"/>
    <property type="project" value="TreeGrafter"/>
</dbReference>
<evidence type="ECO:0000256" key="3">
    <source>
        <dbReference type="ARBA" id="ARBA00022679"/>
    </source>
</evidence>
<dbReference type="EC" id="2.1.1.-" evidence="6"/>
<evidence type="ECO:0000256" key="2">
    <source>
        <dbReference type="ARBA" id="ARBA00022603"/>
    </source>
</evidence>
<keyword evidence="3 6" id="KW-0808">Transferase</keyword>
<protein>
    <recommendedName>
        <fullName evidence="6">RNA methyltransferase</fullName>
        <ecNumber evidence="6">2.1.1.-</ecNumber>
    </recommendedName>
</protein>
<sequence length="318" mass="35686">MTIELNKLPGGILVLEPQPWQSYEKNRRVSETAAMNYRTIMFRPESFREILLDKIGFRRVEDITAGLSGSKTGFDRPIFCLWKICKWGSVDDLGNVCDPFSSLSLSLKLWSAFVTVSNYYVYNAKPFAHSFKNPWDASDFPYAQFHPTMYSGDKSSKVSRLFCNVEQQSHTFSNHSITALYSKPKTLVDNFGCMKRVAIREPAGKGRGRGAKRTIAMVLEVPDEKDSSKSSGILEEDLGLESDPESSCHEGSDVTLNDEECNIDEELFYHEGARKKLKLLADMVGADTEEPGFVLAKVVAVLKNFMKSGNGDVYLPKK</sequence>
<dbReference type="PANTHER" id="PTHR12315:SF0">
    <property type="entry name" value="7SK SNRNA METHYLPHOSPHATE CAPPING ENZYME"/>
    <property type="match status" value="1"/>
</dbReference>
<dbReference type="Gene3D" id="3.40.50.150">
    <property type="entry name" value="Vaccinia Virus protein VP39"/>
    <property type="match status" value="1"/>
</dbReference>
<gene>
    <name evidence="9" type="ORF">DCAF_LOCUS12486</name>
</gene>
<dbReference type="PROSITE" id="PS51515">
    <property type="entry name" value="BIN3_SAM"/>
    <property type="match status" value="1"/>
</dbReference>
<dbReference type="Proteomes" id="UP001314170">
    <property type="component" value="Unassembled WGS sequence"/>
</dbReference>
<organism evidence="9 10">
    <name type="scientific">Dovyalis caffra</name>
    <dbReference type="NCBI Taxonomy" id="77055"/>
    <lineage>
        <taxon>Eukaryota</taxon>
        <taxon>Viridiplantae</taxon>
        <taxon>Streptophyta</taxon>
        <taxon>Embryophyta</taxon>
        <taxon>Tracheophyta</taxon>
        <taxon>Spermatophyta</taxon>
        <taxon>Magnoliopsida</taxon>
        <taxon>eudicotyledons</taxon>
        <taxon>Gunneridae</taxon>
        <taxon>Pentapetalae</taxon>
        <taxon>rosids</taxon>
        <taxon>fabids</taxon>
        <taxon>Malpighiales</taxon>
        <taxon>Salicaceae</taxon>
        <taxon>Flacourtieae</taxon>
        <taxon>Dovyalis</taxon>
    </lineage>
</organism>
<dbReference type="EMBL" id="CAWUPB010001087">
    <property type="protein sequence ID" value="CAK7337451.1"/>
    <property type="molecule type" value="Genomic_DNA"/>
</dbReference>
<dbReference type="InterPro" id="IPR039772">
    <property type="entry name" value="Bin3-like"/>
</dbReference>
<dbReference type="GO" id="GO:0008171">
    <property type="term" value="F:O-methyltransferase activity"/>
    <property type="evidence" value="ECO:0007669"/>
    <property type="project" value="UniProtKB-UniRule"/>
</dbReference>
<keyword evidence="10" id="KW-1185">Reference proteome</keyword>